<dbReference type="InterPro" id="IPR051767">
    <property type="entry name" value="Nucleoporin_NUP42"/>
</dbReference>
<feature type="non-terminal residue" evidence="6">
    <location>
        <position position="482"/>
    </location>
</feature>
<dbReference type="Proteomes" id="UP000054485">
    <property type="component" value="Unassembled WGS sequence"/>
</dbReference>
<dbReference type="STRING" id="930992.A0A0D0BJT6"/>
<keyword evidence="3" id="KW-0863">Zinc-finger</keyword>
<dbReference type="GO" id="GO:0008270">
    <property type="term" value="F:zinc ion binding"/>
    <property type="evidence" value="ECO:0007669"/>
    <property type="project" value="UniProtKB-KW"/>
</dbReference>
<dbReference type="InterPro" id="IPR000571">
    <property type="entry name" value="Znf_CCCH"/>
</dbReference>
<sequence length="482" mass="49022">QTVCTYYLRGACKYGNRCHNEHPADRAQQGGFGSTSTYVKSVNTMIFSIETMTRDVTALQDKPSWPLSSYGAAKYEPVVIAGLDESPEELRVKAVTALKAGTINEYMKYESDKITASEQTYNNARSNVSQLHDAAFKLSKEAASSGSGALGHVSAFGGRSAFGNGSAFGSGPQPSSPAFGQTGFGTSATTSATTSAFGQPAQTTSAFGQPAQTTSTFGQPQQSTSAFAQPQQSASAFGQPQQPTSAFGQPVQVTSAFGQQPTSAFGQPSAFGSATQPTSAFGQPSLIKPGSGAFGSSAPSTGAFGAPFGSTSTGTGAGGGFSAFASQPSGFSAAPAQPAAFGQPSFGAPAPGPTQSAFAAPAQVQSAFSSAMPSQSAFGSTPSAPSPIGGTGTGAPSFGVPAPMSATAFTTPMAITPTDASKPPPSTPGFSRSKIQIKPDRYAALLPPNYMDILPVDVKAAFAAEKFEWGKVPEWIPPKEVR</sequence>
<reference evidence="6 7" key="1">
    <citation type="submission" date="2014-04" db="EMBL/GenBank/DDBJ databases">
        <authorList>
            <consortium name="DOE Joint Genome Institute"/>
            <person name="Kuo A."/>
            <person name="Ruytinx J."/>
            <person name="Rineau F."/>
            <person name="Colpaert J."/>
            <person name="Kohler A."/>
            <person name="Nagy L.G."/>
            <person name="Floudas D."/>
            <person name="Copeland A."/>
            <person name="Barry K.W."/>
            <person name="Cichocki N."/>
            <person name="Veneault-Fourrey C."/>
            <person name="LaButti K."/>
            <person name="Lindquist E.A."/>
            <person name="Lipzen A."/>
            <person name="Lundell T."/>
            <person name="Morin E."/>
            <person name="Murat C."/>
            <person name="Sun H."/>
            <person name="Tunlid A."/>
            <person name="Henrissat B."/>
            <person name="Grigoriev I.V."/>
            <person name="Hibbett D.S."/>
            <person name="Martin F."/>
            <person name="Nordberg H.P."/>
            <person name="Cantor M.N."/>
            <person name="Hua S.X."/>
        </authorList>
    </citation>
    <scope>NUCLEOTIDE SEQUENCE [LARGE SCALE GENOMIC DNA]</scope>
    <source>
        <strain evidence="6 7">UH-Slu-Lm8-n1</strain>
    </source>
</reference>
<keyword evidence="2" id="KW-0539">Nucleus</keyword>
<proteinExistence type="predicted"/>
<dbReference type="PANTHER" id="PTHR46527">
    <property type="entry name" value="NUCLEOPORIN-LIKE PROTEIN 2"/>
    <property type="match status" value="1"/>
</dbReference>
<evidence type="ECO:0000313" key="6">
    <source>
        <dbReference type="EMBL" id="KIK43483.1"/>
    </source>
</evidence>
<keyword evidence="3" id="KW-0479">Metal-binding</keyword>
<feature type="region of interest" description="Disordered" evidence="4">
    <location>
        <begin position="371"/>
        <end position="403"/>
    </location>
</feature>
<name>A0A0D0BJT6_9AGAM</name>
<reference evidence="7" key="2">
    <citation type="submission" date="2015-01" db="EMBL/GenBank/DDBJ databases">
        <title>Evolutionary Origins and Diversification of the Mycorrhizal Mutualists.</title>
        <authorList>
            <consortium name="DOE Joint Genome Institute"/>
            <consortium name="Mycorrhizal Genomics Consortium"/>
            <person name="Kohler A."/>
            <person name="Kuo A."/>
            <person name="Nagy L.G."/>
            <person name="Floudas D."/>
            <person name="Copeland A."/>
            <person name="Barry K.W."/>
            <person name="Cichocki N."/>
            <person name="Veneault-Fourrey C."/>
            <person name="LaButti K."/>
            <person name="Lindquist E.A."/>
            <person name="Lipzen A."/>
            <person name="Lundell T."/>
            <person name="Morin E."/>
            <person name="Murat C."/>
            <person name="Riley R."/>
            <person name="Ohm R."/>
            <person name="Sun H."/>
            <person name="Tunlid A."/>
            <person name="Henrissat B."/>
            <person name="Grigoriev I.V."/>
            <person name="Hibbett D.S."/>
            <person name="Martin F."/>
        </authorList>
    </citation>
    <scope>NUCLEOTIDE SEQUENCE [LARGE SCALE GENOMIC DNA]</scope>
    <source>
        <strain evidence="7">UH-Slu-Lm8-n1</strain>
    </source>
</reference>
<evidence type="ECO:0000256" key="2">
    <source>
        <dbReference type="ARBA" id="ARBA00023242"/>
    </source>
</evidence>
<dbReference type="HOGENOM" id="CLU_509095_0_0_1"/>
<feature type="compositionally biased region" description="Polar residues" evidence="4">
    <location>
        <begin position="200"/>
        <end position="218"/>
    </location>
</feature>
<dbReference type="PANTHER" id="PTHR46527:SF1">
    <property type="entry name" value="NUCLEOPORIN NUP42"/>
    <property type="match status" value="1"/>
</dbReference>
<dbReference type="Gene3D" id="4.10.1000.10">
    <property type="entry name" value="Zinc finger, CCCH-type"/>
    <property type="match status" value="1"/>
</dbReference>
<evidence type="ECO:0000256" key="1">
    <source>
        <dbReference type="ARBA" id="ARBA00004123"/>
    </source>
</evidence>
<dbReference type="EMBL" id="KN835211">
    <property type="protein sequence ID" value="KIK43483.1"/>
    <property type="molecule type" value="Genomic_DNA"/>
</dbReference>
<feature type="zinc finger region" description="C3H1-type" evidence="3">
    <location>
        <begin position="1"/>
        <end position="25"/>
    </location>
</feature>
<feature type="compositionally biased region" description="Polar residues" evidence="4">
    <location>
        <begin position="259"/>
        <end position="282"/>
    </location>
</feature>
<feature type="compositionally biased region" description="Low complexity" evidence="4">
    <location>
        <begin position="178"/>
        <end position="199"/>
    </location>
</feature>
<feature type="region of interest" description="Disordered" evidence="4">
    <location>
        <begin position="259"/>
        <end position="298"/>
    </location>
</feature>
<feature type="region of interest" description="Disordered" evidence="4">
    <location>
        <begin position="332"/>
        <end position="356"/>
    </location>
</feature>
<feature type="compositionally biased region" description="Low complexity" evidence="4">
    <location>
        <begin position="289"/>
        <end position="298"/>
    </location>
</feature>
<dbReference type="AlphaFoldDB" id="A0A0D0BJT6"/>
<accession>A0A0D0BJT6</accession>
<keyword evidence="7" id="KW-1185">Reference proteome</keyword>
<evidence type="ECO:0000256" key="4">
    <source>
        <dbReference type="SAM" id="MobiDB-lite"/>
    </source>
</evidence>
<protein>
    <recommendedName>
        <fullName evidence="5">C3H1-type domain-containing protein</fullName>
    </recommendedName>
</protein>
<feature type="domain" description="C3H1-type" evidence="5">
    <location>
        <begin position="1"/>
        <end position="25"/>
    </location>
</feature>
<feature type="region of interest" description="Disordered" evidence="4">
    <location>
        <begin position="166"/>
        <end position="247"/>
    </location>
</feature>
<dbReference type="PROSITE" id="PS50103">
    <property type="entry name" value="ZF_C3H1"/>
    <property type="match status" value="1"/>
</dbReference>
<feature type="compositionally biased region" description="Low complexity" evidence="4">
    <location>
        <begin position="332"/>
        <end position="346"/>
    </location>
</feature>
<comment type="subcellular location">
    <subcellularLocation>
        <location evidence="1">Nucleus</location>
    </subcellularLocation>
</comment>
<evidence type="ECO:0000256" key="3">
    <source>
        <dbReference type="PROSITE-ProRule" id="PRU00723"/>
    </source>
</evidence>
<dbReference type="GO" id="GO:0005634">
    <property type="term" value="C:nucleus"/>
    <property type="evidence" value="ECO:0007669"/>
    <property type="project" value="UniProtKB-SubCell"/>
</dbReference>
<dbReference type="OrthoDB" id="20729at2759"/>
<dbReference type="InParanoid" id="A0A0D0BJT6"/>
<keyword evidence="3" id="KW-0862">Zinc</keyword>
<dbReference type="Pfam" id="PF00642">
    <property type="entry name" value="zf-CCCH"/>
    <property type="match status" value="1"/>
</dbReference>
<gene>
    <name evidence="6" type="ORF">CY34DRAFT_81716</name>
</gene>
<feature type="compositionally biased region" description="Polar residues" evidence="4">
    <location>
        <begin position="371"/>
        <end position="383"/>
    </location>
</feature>
<evidence type="ECO:0000313" key="7">
    <source>
        <dbReference type="Proteomes" id="UP000054485"/>
    </source>
</evidence>
<feature type="region of interest" description="Disordered" evidence="4">
    <location>
        <begin position="414"/>
        <end position="433"/>
    </location>
</feature>
<evidence type="ECO:0000259" key="5">
    <source>
        <dbReference type="PROSITE" id="PS50103"/>
    </source>
</evidence>
<feature type="compositionally biased region" description="Low complexity" evidence="4">
    <location>
        <begin position="219"/>
        <end position="243"/>
    </location>
</feature>
<organism evidence="6 7">
    <name type="scientific">Suillus luteus UH-Slu-Lm8-n1</name>
    <dbReference type="NCBI Taxonomy" id="930992"/>
    <lineage>
        <taxon>Eukaryota</taxon>
        <taxon>Fungi</taxon>
        <taxon>Dikarya</taxon>
        <taxon>Basidiomycota</taxon>
        <taxon>Agaricomycotina</taxon>
        <taxon>Agaricomycetes</taxon>
        <taxon>Agaricomycetidae</taxon>
        <taxon>Boletales</taxon>
        <taxon>Suillineae</taxon>
        <taxon>Suillaceae</taxon>
        <taxon>Suillus</taxon>
    </lineage>
</organism>